<organism evidence="2 3">
    <name type="scientific">Tetrapyrgos nigripes</name>
    <dbReference type="NCBI Taxonomy" id="182062"/>
    <lineage>
        <taxon>Eukaryota</taxon>
        <taxon>Fungi</taxon>
        <taxon>Dikarya</taxon>
        <taxon>Basidiomycota</taxon>
        <taxon>Agaricomycotina</taxon>
        <taxon>Agaricomycetes</taxon>
        <taxon>Agaricomycetidae</taxon>
        <taxon>Agaricales</taxon>
        <taxon>Marasmiineae</taxon>
        <taxon>Marasmiaceae</taxon>
        <taxon>Tetrapyrgos</taxon>
    </lineage>
</organism>
<dbReference type="Gene3D" id="3.30.710.10">
    <property type="entry name" value="Potassium Channel Kv1.1, Chain A"/>
    <property type="match status" value="1"/>
</dbReference>
<feature type="domain" description="BTB" evidence="1">
    <location>
        <begin position="31"/>
        <end position="97"/>
    </location>
</feature>
<dbReference type="AlphaFoldDB" id="A0A8H5GJL8"/>
<dbReference type="OrthoDB" id="2367075at2759"/>
<dbReference type="SUPFAM" id="SSF54695">
    <property type="entry name" value="POZ domain"/>
    <property type="match status" value="1"/>
</dbReference>
<dbReference type="EMBL" id="JAACJM010000025">
    <property type="protein sequence ID" value="KAF5365925.1"/>
    <property type="molecule type" value="Genomic_DNA"/>
</dbReference>
<gene>
    <name evidence="2" type="ORF">D9758_006684</name>
</gene>
<dbReference type="PROSITE" id="PS50097">
    <property type="entry name" value="BTB"/>
    <property type="match status" value="1"/>
</dbReference>
<evidence type="ECO:0000313" key="3">
    <source>
        <dbReference type="Proteomes" id="UP000559256"/>
    </source>
</evidence>
<dbReference type="InterPro" id="IPR000210">
    <property type="entry name" value="BTB/POZ_dom"/>
</dbReference>
<name>A0A8H5GJL8_9AGAR</name>
<dbReference type="SMART" id="SM00225">
    <property type="entry name" value="BTB"/>
    <property type="match status" value="1"/>
</dbReference>
<sequence>MTISSRPPAPYLDVPLYISRRRHPRFYFPDGNVLFLVENTIYKVHRYFFQRDSAIFDAMFTLPSPPGESPEGESDENPICLHGISSQDFDRLLSILYPLDFLEYEMKTVEEWTSILDLASRWDFSSLCRLAVNNLYTITSAADKIYLGHMYEVTEWLVPAYTELCVRQEPLTLQEGRRLGVDITTSIGQVRHQIRYRSNLNRSHDTIVELVRRAFVSPATR</sequence>
<comment type="caution">
    <text evidence="2">The sequence shown here is derived from an EMBL/GenBank/DDBJ whole genome shotgun (WGS) entry which is preliminary data.</text>
</comment>
<proteinExistence type="predicted"/>
<keyword evidence="3" id="KW-1185">Reference proteome</keyword>
<protein>
    <recommendedName>
        <fullName evidence="1">BTB domain-containing protein</fullName>
    </recommendedName>
</protein>
<evidence type="ECO:0000259" key="1">
    <source>
        <dbReference type="PROSITE" id="PS50097"/>
    </source>
</evidence>
<dbReference type="Pfam" id="PF00651">
    <property type="entry name" value="BTB"/>
    <property type="match status" value="1"/>
</dbReference>
<dbReference type="InterPro" id="IPR011333">
    <property type="entry name" value="SKP1/BTB/POZ_sf"/>
</dbReference>
<evidence type="ECO:0000313" key="2">
    <source>
        <dbReference type="EMBL" id="KAF5365925.1"/>
    </source>
</evidence>
<dbReference type="Proteomes" id="UP000559256">
    <property type="component" value="Unassembled WGS sequence"/>
</dbReference>
<accession>A0A8H5GJL8</accession>
<reference evidence="2 3" key="1">
    <citation type="journal article" date="2020" name="ISME J.">
        <title>Uncovering the hidden diversity of litter-decomposition mechanisms in mushroom-forming fungi.</title>
        <authorList>
            <person name="Floudas D."/>
            <person name="Bentzer J."/>
            <person name="Ahren D."/>
            <person name="Johansson T."/>
            <person name="Persson P."/>
            <person name="Tunlid A."/>
        </authorList>
    </citation>
    <scope>NUCLEOTIDE SEQUENCE [LARGE SCALE GENOMIC DNA]</scope>
    <source>
        <strain evidence="2 3">CBS 291.85</strain>
    </source>
</reference>